<sequence length="189" mass="21614">MVNRESPQSSGTTITSPLDEFCLSAKKVELPALTGDDPVAWITHAKTYFKVQRISQDVRIQLTNNDGEIWRRAFGEPLRRTQDLKQSEMLEDYIAEFELCSSQCGTLPEQQILGYFIGGLRHDIRSRVRTFKPHSRYVAMQLARDVEREFAENSGHGFGSRYKPGHGSWKKSQKSNWDFREGEGKGSEI</sequence>
<evidence type="ECO:0000313" key="2">
    <source>
        <dbReference type="EMBL" id="KAI5391230.1"/>
    </source>
</evidence>
<feature type="compositionally biased region" description="Basic and acidic residues" evidence="1">
    <location>
        <begin position="177"/>
        <end position="189"/>
    </location>
</feature>
<name>A0A9D4VW03_PEA</name>
<feature type="region of interest" description="Disordered" evidence="1">
    <location>
        <begin position="153"/>
        <end position="189"/>
    </location>
</feature>
<evidence type="ECO:0000256" key="1">
    <source>
        <dbReference type="SAM" id="MobiDB-lite"/>
    </source>
</evidence>
<reference evidence="2 3" key="1">
    <citation type="journal article" date="2022" name="Nat. Genet.">
        <title>Improved pea reference genome and pan-genome highlight genomic features and evolutionary characteristics.</title>
        <authorList>
            <person name="Yang T."/>
            <person name="Liu R."/>
            <person name="Luo Y."/>
            <person name="Hu S."/>
            <person name="Wang D."/>
            <person name="Wang C."/>
            <person name="Pandey M.K."/>
            <person name="Ge S."/>
            <person name="Xu Q."/>
            <person name="Li N."/>
            <person name="Li G."/>
            <person name="Huang Y."/>
            <person name="Saxena R.K."/>
            <person name="Ji Y."/>
            <person name="Li M."/>
            <person name="Yan X."/>
            <person name="He Y."/>
            <person name="Liu Y."/>
            <person name="Wang X."/>
            <person name="Xiang C."/>
            <person name="Varshney R.K."/>
            <person name="Ding H."/>
            <person name="Gao S."/>
            <person name="Zong X."/>
        </authorList>
    </citation>
    <scope>NUCLEOTIDE SEQUENCE [LARGE SCALE GENOMIC DNA]</scope>
    <source>
        <strain evidence="2 3">cv. Zhongwan 6</strain>
    </source>
</reference>
<dbReference type="Proteomes" id="UP001058974">
    <property type="component" value="Chromosome 7"/>
</dbReference>
<comment type="caution">
    <text evidence="2">The sequence shown here is derived from an EMBL/GenBank/DDBJ whole genome shotgun (WGS) entry which is preliminary data.</text>
</comment>
<dbReference type="AlphaFoldDB" id="A0A9D4VW03"/>
<gene>
    <name evidence="2" type="ORF">KIW84_076176</name>
</gene>
<accession>A0A9D4VW03</accession>
<dbReference type="Gramene" id="Psat07G0617600-T1">
    <property type="protein sequence ID" value="KAI5391230.1"/>
    <property type="gene ID" value="KIW84_076176"/>
</dbReference>
<proteinExistence type="predicted"/>
<protein>
    <recommendedName>
        <fullName evidence="4">Retrotransposon gag domain-containing protein</fullName>
    </recommendedName>
</protein>
<dbReference type="EMBL" id="JAMSHJ010000007">
    <property type="protein sequence ID" value="KAI5391230.1"/>
    <property type="molecule type" value="Genomic_DNA"/>
</dbReference>
<organism evidence="2 3">
    <name type="scientific">Pisum sativum</name>
    <name type="common">Garden pea</name>
    <name type="synonym">Lathyrus oleraceus</name>
    <dbReference type="NCBI Taxonomy" id="3888"/>
    <lineage>
        <taxon>Eukaryota</taxon>
        <taxon>Viridiplantae</taxon>
        <taxon>Streptophyta</taxon>
        <taxon>Embryophyta</taxon>
        <taxon>Tracheophyta</taxon>
        <taxon>Spermatophyta</taxon>
        <taxon>Magnoliopsida</taxon>
        <taxon>eudicotyledons</taxon>
        <taxon>Gunneridae</taxon>
        <taxon>Pentapetalae</taxon>
        <taxon>rosids</taxon>
        <taxon>fabids</taxon>
        <taxon>Fabales</taxon>
        <taxon>Fabaceae</taxon>
        <taxon>Papilionoideae</taxon>
        <taxon>50 kb inversion clade</taxon>
        <taxon>NPAAA clade</taxon>
        <taxon>Hologalegina</taxon>
        <taxon>IRL clade</taxon>
        <taxon>Fabeae</taxon>
        <taxon>Lathyrus</taxon>
    </lineage>
</organism>
<evidence type="ECO:0008006" key="4">
    <source>
        <dbReference type="Google" id="ProtNLM"/>
    </source>
</evidence>
<evidence type="ECO:0000313" key="3">
    <source>
        <dbReference type="Proteomes" id="UP001058974"/>
    </source>
</evidence>
<keyword evidence="3" id="KW-1185">Reference proteome</keyword>